<comment type="caution">
    <text evidence="2">The sequence shown here is derived from an EMBL/GenBank/DDBJ whole genome shotgun (WGS) entry which is preliminary data.</text>
</comment>
<organism evidence="2 3">
    <name type="scientific">Tanacetum coccineum</name>
    <dbReference type="NCBI Taxonomy" id="301880"/>
    <lineage>
        <taxon>Eukaryota</taxon>
        <taxon>Viridiplantae</taxon>
        <taxon>Streptophyta</taxon>
        <taxon>Embryophyta</taxon>
        <taxon>Tracheophyta</taxon>
        <taxon>Spermatophyta</taxon>
        <taxon>Magnoliopsida</taxon>
        <taxon>eudicotyledons</taxon>
        <taxon>Gunneridae</taxon>
        <taxon>Pentapetalae</taxon>
        <taxon>asterids</taxon>
        <taxon>campanulids</taxon>
        <taxon>Asterales</taxon>
        <taxon>Asteraceae</taxon>
        <taxon>Asteroideae</taxon>
        <taxon>Anthemideae</taxon>
        <taxon>Anthemidinae</taxon>
        <taxon>Tanacetum</taxon>
    </lineage>
</organism>
<dbReference type="Pfam" id="PF22936">
    <property type="entry name" value="Pol_BBD"/>
    <property type="match status" value="1"/>
</dbReference>
<evidence type="ECO:0000259" key="1">
    <source>
        <dbReference type="Pfam" id="PF22936"/>
    </source>
</evidence>
<gene>
    <name evidence="2" type="ORF">Tco_0877270</name>
</gene>
<evidence type="ECO:0000313" key="3">
    <source>
        <dbReference type="Proteomes" id="UP001151760"/>
    </source>
</evidence>
<proteinExistence type="predicted"/>
<sequence>MTLCNGTSCTPIKTAPDSLNSNCVFYCNSQKLLDLVKLVETYVMCYEVILLIEEIAKIAYEMIKFKLSCSKSPSYHQDHFTVVLEKDSEASKGKKEKYKSLALKAKKLSSDEEASCSDGDDEYAMAVRYFRKLFRRRGKFVQKPHDDKKNFRRAKEEKKGKEEQKCCWSDSEEVDDSKKDEICLMALDNNEVRLKVKLEPDEWIKDSGCSRHMTGNKDLFSSYEAINRGNVVFGSNIKSKIISKEPKNVKEAIKDESWTMAMQEELNQFVTNDVWSLVPPPED</sequence>
<reference evidence="2" key="2">
    <citation type="submission" date="2022-01" db="EMBL/GenBank/DDBJ databases">
        <authorList>
            <person name="Yamashiro T."/>
            <person name="Shiraishi A."/>
            <person name="Satake H."/>
            <person name="Nakayama K."/>
        </authorList>
    </citation>
    <scope>NUCLEOTIDE SEQUENCE</scope>
</reference>
<dbReference type="Proteomes" id="UP001151760">
    <property type="component" value="Unassembled WGS sequence"/>
</dbReference>
<protein>
    <recommendedName>
        <fullName evidence="1">Retrovirus-related Pol polyprotein from transposon TNT 1-94-like beta-barrel domain-containing protein</fullName>
    </recommendedName>
</protein>
<accession>A0ABQ5C0E0</accession>
<dbReference type="EMBL" id="BQNB010013646">
    <property type="protein sequence ID" value="GJT18564.1"/>
    <property type="molecule type" value="Genomic_DNA"/>
</dbReference>
<feature type="domain" description="Retrovirus-related Pol polyprotein from transposon TNT 1-94-like beta-barrel" evidence="1">
    <location>
        <begin position="203"/>
        <end position="244"/>
    </location>
</feature>
<reference evidence="2" key="1">
    <citation type="journal article" date="2022" name="Int. J. Mol. Sci.">
        <title>Draft Genome of Tanacetum Coccineum: Genomic Comparison of Closely Related Tanacetum-Family Plants.</title>
        <authorList>
            <person name="Yamashiro T."/>
            <person name="Shiraishi A."/>
            <person name="Nakayama K."/>
            <person name="Satake H."/>
        </authorList>
    </citation>
    <scope>NUCLEOTIDE SEQUENCE</scope>
</reference>
<keyword evidence="3" id="KW-1185">Reference proteome</keyword>
<name>A0ABQ5C0E0_9ASTR</name>
<dbReference type="InterPro" id="IPR054722">
    <property type="entry name" value="PolX-like_BBD"/>
</dbReference>
<evidence type="ECO:0000313" key="2">
    <source>
        <dbReference type="EMBL" id="GJT18564.1"/>
    </source>
</evidence>